<sequence length="203" mass="21676">MTQTTPEAGHGEPMTRPPTPSQTVGPFYGYALPFAGGGDIVPAEHPGAITVHGRVYDGAGEPVPDAMLEFWQPAADGSRAGSPGSLRRDPVTGAVIGRTGLDFTGFARVATDADGHYAVRTVPPGGAPYISVCVFARGLVHHLYTRAYLPELADPATEPLLASLPPERRATLLATAERDRVHRFDIRLQHDGVHEETVFLTFD</sequence>
<name>A0ABP7HVY8_9ACTN</name>
<dbReference type="PANTHER" id="PTHR33711">
    <property type="entry name" value="DIOXYGENASE, PUTATIVE (AFU_ORTHOLOGUE AFUA_2G02910)-RELATED"/>
    <property type="match status" value="1"/>
</dbReference>
<keyword evidence="7" id="KW-1185">Reference proteome</keyword>
<evidence type="ECO:0000256" key="3">
    <source>
        <dbReference type="ARBA" id="ARBA00023002"/>
    </source>
</evidence>
<proteinExistence type="inferred from homology"/>
<evidence type="ECO:0000313" key="7">
    <source>
        <dbReference type="Proteomes" id="UP001500888"/>
    </source>
</evidence>
<keyword evidence="3" id="KW-0560">Oxidoreductase</keyword>
<comment type="similarity">
    <text evidence="1">Belongs to the intradiol ring-cleavage dioxygenase family.</text>
</comment>
<feature type="region of interest" description="Disordered" evidence="4">
    <location>
        <begin position="1"/>
        <end position="23"/>
    </location>
</feature>
<protein>
    <submittedName>
        <fullName evidence="6">Protocatechuate 3,4-dioxygenase subunit alpha</fullName>
    </submittedName>
</protein>
<dbReference type="SUPFAM" id="SSF49482">
    <property type="entry name" value="Aromatic compound dioxygenase"/>
    <property type="match status" value="1"/>
</dbReference>
<dbReference type="RefSeq" id="WP_344938547.1">
    <property type="nucleotide sequence ID" value="NZ_BAAAZR010000004.1"/>
</dbReference>
<dbReference type="InterPro" id="IPR015889">
    <property type="entry name" value="Intradiol_dOase_core"/>
</dbReference>
<dbReference type="Gene3D" id="2.60.130.10">
    <property type="entry name" value="Aromatic compound dioxygenase"/>
    <property type="match status" value="1"/>
</dbReference>
<dbReference type="Proteomes" id="UP001500888">
    <property type="component" value="Unassembled WGS sequence"/>
</dbReference>
<reference evidence="7" key="1">
    <citation type="journal article" date="2019" name="Int. J. Syst. Evol. Microbiol.">
        <title>The Global Catalogue of Microorganisms (GCM) 10K type strain sequencing project: providing services to taxonomists for standard genome sequencing and annotation.</title>
        <authorList>
            <consortium name="The Broad Institute Genomics Platform"/>
            <consortium name="The Broad Institute Genome Sequencing Center for Infectious Disease"/>
            <person name="Wu L."/>
            <person name="Ma J."/>
        </authorList>
    </citation>
    <scope>NUCLEOTIDE SEQUENCE [LARGE SCALE GENOMIC DNA]</scope>
    <source>
        <strain evidence="7">JCM 16908</strain>
    </source>
</reference>
<dbReference type="InterPro" id="IPR050770">
    <property type="entry name" value="Intradiol_RC_Dioxygenase"/>
</dbReference>
<dbReference type="EMBL" id="BAAAZR010000004">
    <property type="protein sequence ID" value="GAA3805693.1"/>
    <property type="molecule type" value="Genomic_DNA"/>
</dbReference>
<evidence type="ECO:0000256" key="1">
    <source>
        <dbReference type="ARBA" id="ARBA00007825"/>
    </source>
</evidence>
<dbReference type="NCBIfam" id="TIGR02423">
    <property type="entry name" value="protocat_alph"/>
    <property type="match status" value="1"/>
</dbReference>
<keyword evidence="2" id="KW-0223">Dioxygenase</keyword>
<evidence type="ECO:0000256" key="4">
    <source>
        <dbReference type="SAM" id="MobiDB-lite"/>
    </source>
</evidence>
<organism evidence="6 7">
    <name type="scientific">Sphaerisporangium flaviroseum</name>
    <dbReference type="NCBI Taxonomy" id="509199"/>
    <lineage>
        <taxon>Bacteria</taxon>
        <taxon>Bacillati</taxon>
        <taxon>Actinomycetota</taxon>
        <taxon>Actinomycetes</taxon>
        <taxon>Streptosporangiales</taxon>
        <taxon>Streptosporangiaceae</taxon>
        <taxon>Sphaerisporangium</taxon>
    </lineage>
</organism>
<dbReference type="Pfam" id="PF00775">
    <property type="entry name" value="Dioxygenase_C"/>
    <property type="match status" value="1"/>
</dbReference>
<dbReference type="InterPro" id="IPR000627">
    <property type="entry name" value="Intradiol_dOase_C"/>
</dbReference>
<dbReference type="InterPro" id="IPR012786">
    <property type="entry name" value="Protocat_dOase_a"/>
</dbReference>
<evidence type="ECO:0000313" key="6">
    <source>
        <dbReference type="EMBL" id="GAA3805693.1"/>
    </source>
</evidence>
<comment type="caution">
    <text evidence="6">The sequence shown here is derived from an EMBL/GenBank/DDBJ whole genome shotgun (WGS) entry which is preliminary data.</text>
</comment>
<accession>A0ABP7HVY8</accession>
<evidence type="ECO:0000256" key="2">
    <source>
        <dbReference type="ARBA" id="ARBA00022964"/>
    </source>
</evidence>
<dbReference type="PANTHER" id="PTHR33711:SF9">
    <property type="entry name" value="PROTOCATECHUATE 3,4-DIOXYGENASE ALPHA CHAIN"/>
    <property type="match status" value="1"/>
</dbReference>
<feature type="domain" description="Intradiol ring-cleavage dioxygenases" evidence="5">
    <location>
        <begin position="48"/>
        <end position="129"/>
    </location>
</feature>
<evidence type="ECO:0000259" key="5">
    <source>
        <dbReference type="Pfam" id="PF00775"/>
    </source>
</evidence>
<gene>
    <name evidence="6" type="primary">pcaG</name>
    <name evidence="6" type="ORF">GCM10022226_27220</name>
</gene>